<comment type="caution">
    <text evidence="2">The sequence shown here is derived from an EMBL/GenBank/DDBJ whole genome shotgun (WGS) entry which is preliminary data.</text>
</comment>
<name>A0A100HJM3_9DEIO</name>
<dbReference type="AlphaFoldDB" id="A0A100HJM3"/>
<proteinExistence type="predicted"/>
<dbReference type="EMBL" id="BCMS01000001">
    <property type="protein sequence ID" value="GAQ21988.1"/>
    <property type="molecule type" value="Genomic_DNA"/>
</dbReference>
<gene>
    <name evidence="2" type="ORF">DEIGR_102015</name>
</gene>
<sequence>MARKRRAKRRKPRRGAGTFEPGWVVPASHVLLCVNVLLLAAVLRELS</sequence>
<keyword evidence="1" id="KW-0812">Transmembrane</keyword>
<reference evidence="3" key="1">
    <citation type="submission" date="2015-11" db="EMBL/GenBank/DDBJ databases">
        <title>Draft Genome Sequence of the Radioresistant Bacterium Deinococcus grandis, Isolated from Freshwater Fish in Japan.</title>
        <authorList>
            <person name="Satoh K."/>
            <person name="Onodera T."/>
            <person name="Omoso K."/>
            <person name="Takeda-Yano K."/>
            <person name="Katayama T."/>
            <person name="Oono Y."/>
            <person name="Narumi I."/>
        </authorList>
    </citation>
    <scope>NUCLEOTIDE SEQUENCE [LARGE SCALE GENOMIC DNA]</scope>
    <source>
        <strain evidence="3">ATCC 43672</strain>
    </source>
</reference>
<keyword evidence="1" id="KW-0472">Membrane</keyword>
<evidence type="ECO:0000313" key="3">
    <source>
        <dbReference type="Proteomes" id="UP000056209"/>
    </source>
</evidence>
<keyword evidence="3" id="KW-1185">Reference proteome</keyword>
<organism evidence="2 3">
    <name type="scientific">Deinococcus grandis</name>
    <dbReference type="NCBI Taxonomy" id="57498"/>
    <lineage>
        <taxon>Bacteria</taxon>
        <taxon>Thermotogati</taxon>
        <taxon>Deinococcota</taxon>
        <taxon>Deinococci</taxon>
        <taxon>Deinococcales</taxon>
        <taxon>Deinococcaceae</taxon>
        <taxon>Deinococcus</taxon>
    </lineage>
</organism>
<protein>
    <submittedName>
        <fullName evidence="2">Uncharacterized protein</fullName>
    </submittedName>
</protein>
<feature type="transmembrane region" description="Helical" evidence="1">
    <location>
        <begin position="21"/>
        <end position="43"/>
    </location>
</feature>
<dbReference type="RefSeq" id="WP_160329928.1">
    <property type="nucleotide sequence ID" value="NZ_BCMS01000001.1"/>
</dbReference>
<evidence type="ECO:0000256" key="1">
    <source>
        <dbReference type="SAM" id="Phobius"/>
    </source>
</evidence>
<keyword evidence="1" id="KW-1133">Transmembrane helix</keyword>
<dbReference type="Proteomes" id="UP000056209">
    <property type="component" value="Unassembled WGS sequence"/>
</dbReference>
<accession>A0A100HJM3</accession>
<evidence type="ECO:0000313" key="2">
    <source>
        <dbReference type="EMBL" id="GAQ21988.1"/>
    </source>
</evidence>